<evidence type="ECO:0000313" key="3">
    <source>
        <dbReference type="EMBL" id="MFC5973738.1"/>
    </source>
</evidence>
<dbReference type="SUPFAM" id="SSF69304">
    <property type="entry name" value="Tricorn protease N-terminal domain"/>
    <property type="match status" value="1"/>
</dbReference>
<name>A0ABD5RTK2_9EURY</name>
<dbReference type="Pfam" id="PF00326">
    <property type="entry name" value="Peptidase_S9"/>
    <property type="match status" value="1"/>
</dbReference>
<comment type="caution">
    <text evidence="3">The sequence shown here is derived from an EMBL/GenBank/DDBJ whole genome shotgun (WGS) entry which is preliminary data.</text>
</comment>
<dbReference type="GO" id="GO:0008233">
    <property type="term" value="F:peptidase activity"/>
    <property type="evidence" value="ECO:0007669"/>
    <property type="project" value="UniProtKB-ARBA"/>
</dbReference>
<keyword evidence="1" id="KW-0378">Hydrolase</keyword>
<evidence type="ECO:0000256" key="1">
    <source>
        <dbReference type="ARBA" id="ARBA00022801"/>
    </source>
</evidence>
<dbReference type="InterPro" id="IPR001375">
    <property type="entry name" value="Peptidase_S9_cat"/>
</dbReference>
<dbReference type="RefSeq" id="WP_247421427.1">
    <property type="nucleotide sequence ID" value="NZ_JALLGW010000005.1"/>
</dbReference>
<evidence type="ECO:0000259" key="2">
    <source>
        <dbReference type="Pfam" id="PF00326"/>
    </source>
</evidence>
<evidence type="ECO:0000313" key="4">
    <source>
        <dbReference type="Proteomes" id="UP001596099"/>
    </source>
</evidence>
<feature type="domain" description="Peptidase S9 prolyl oligopeptidase catalytic" evidence="2">
    <location>
        <begin position="374"/>
        <end position="575"/>
    </location>
</feature>
<dbReference type="Proteomes" id="UP001596099">
    <property type="component" value="Unassembled WGS sequence"/>
</dbReference>
<reference evidence="3 4" key="1">
    <citation type="journal article" date="2019" name="Int. J. Syst. Evol. Microbiol.">
        <title>The Global Catalogue of Microorganisms (GCM) 10K type strain sequencing project: providing services to taxonomists for standard genome sequencing and annotation.</title>
        <authorList>
            <consortium name="The Broad Institute Genomics Platform"/>
            <consortium name="The Broad Institute Genome Sequencing Center for Infectious Disease"/>
            <person name="Wu L."/>
            <person name="Ma J."/>
        </authorList>
    </citation>
    <scope>NUCLEOTIDE SEQUENCE [LARGE SCALE GENOMIC DNA]</scope>
    <source>
        <strain evidence="3 4">CGMCC 1.12543</strain>
    </source>
</reference>
<dbReference type="Gene3D" id="3.40.50.1820">
    <property type="entry name" value="alpha/beta hydrolase"/>
    <property type="match status" value="1"/>
</dbReference>
<dbReference type="AlphaFoldDB" id="A0ABD5RTK2"/>
<gene>
    <name evidence="3" type="ORF">ACFPYI_20625</name>
</gene>
<dbReference type="PANTHER" id="PTHR42776:SF27">
    <property type="entry name" value="DIPEPTIDYL PEPTIDASE FAMILY MEMBER 6"/>
    <property type="match status" value="1"/>
</dbReference>
<dbReference type="SUPFAM" id="SSF53474">
    <property type="entry name" value="alpha/beta-Hydrolases"/>
    <property type="match status" value="1"/>
</dbReference>
<dbReference type="Gene3D" id="2.120.10.30">
    <property type="entry name" value="TolB, C-terminal domain"/>
    <property type="match status" value="1"/>
</dbReference>
<keyword evidence="4" id="KW-1185">Reference proteome</keyword>
<accession>A0ABD5RTK2</accession>
<proteinExistence type="predicted"/>
<dbReference type="InterPro" id="IPR011042">
    <property type="entry name" value="6-blade_b-propeller_TolB-like"/>
</dbReference>
<protein>
    <submittedName>
        <fullName evidence="3">S9 family peptidase</fullName>
    </submittedName>
</protein>
<dbReference type="EMBL" id="JBHSQH010000004">
    <property type="protein sequence ID" value="MFC5973738.1"/>
    <property type="molecule type" value="Genomic_DNA"/>
</dbReference>
<dbReference type="PANTHER" id="PTHR42776">
    <property type="entry name" value="SERINE PEPTIDASE S9 FAMILY MEMBER"/>
    <property type="match status" value="1"/>
</dbReference>
<organism evidence="3 4">
    <name type="scientific">Halomarina salina</name>
    <dbReference type="NCBI Taxonomy" id="1872699"/>
    <lineage>
        <taxon>Archaea</taxon>
        <taxon>Methanobacteriati</taxon>
        <taxon>Methanobacteriota</taxon>
        <taxon>Stenosarchaea group</taxon>
        <taxon>Halobacteria</taxon>
        <taxon>Halobacteriales</taxon>
        <taxon>Natronomonadaceae</taxon>
        <taxon>Halomarina</taxon>
    </lineage>
</organism>
<dbReference type="InterPro" id="IPR029058">
    <property type="entry name" value="AB_hydrolase_fold"/>
</dbReference>
<sequence>MTATTDPDSESLADYVNRLAETHGVSGYTLTPDGTVVYAAYDDGGYDLYTPDGRLTDADGDITEPEWLEERGTLLAYRDEAGNEQYDLLEVDPETGAITPLLNDQFMNLKARQHPTEPDRIAFVSNRDRSLDLYTLNLDDGALTKHSEAEAPVMGYAWSPDGERLAYQAGTFEDTTIRVVIPSVGRDDIFVDEPDSEQSLVFTDDGAGAWSEAGLVFTTNHETGYRELAVADAAGEYELRYVNNRDKYDPQWTDDGDIVFLEAHGGDRQVRRFSDGETTIIERTGMNMDVQAVDGDVYYKHWSPATAGDVRRNETTVVEEGWVDVQTVAPEEVTYESFDGTEIAARLYRPAGDPIGGLVKAHGGPEAQHYNRLDMITQTLVHAGFEVLAPDFRGSLGYGREFRKASDADLGGDDLTDVVAGAAYLRDRGRERVGLLGASYGGYMTLMGVGSTDAFDAGASVCGVVNWETTVENAREYLGDVLMRKLGATPDEKPELYEERSPITYVDDIDVPLLVVQGANDPRVPQSEAEQLVDSLTQRNIDHEYLLFADEGHGVVRTENRIEYITQTVEFFDAHI</sequence>